<evidence type="ECO:0000313" key="10">
    <source>
        <dbReference type="EMBL" id="KNE59258.1"/>
    </source>
</evidence>
<dbReference type="SUPFAM" id="SSF58038">
    <property type="entry name" value="SNARE fusion complex"/>
    <property type="match status" value="1"/>
</dbReference>
<dbReference type="PANTHER" id="PTHR21230">
    <property type="entry name" value="VESICLE TRANSPORT V-SNARE PROTEIN VTI1-RELATED"/>
    <property type="match status" value="1"/>
</dbReference>
<keyword evidence="6 8" id="KW-0472">Membrane</keyword>
<evidence type="ECO:0000256" key="5">
    <source>
        <dbReference type="ARBA" id="ARBA00022989"/>
    </source>
</evidence>
<dbReference type="EMBL" id="GG745334">
    <property type="protein sequence ID" value="KNE59258.1"/>
    <property type="molecule type" value="Genomic_DNA"/>
</dbReference>
<keyword evidence="11" id="KW-1185">Reference proteome</keyword>
<dbReference type="InterPro" id="IPR044766">
    <property type="entry name" value="NPSN/SNAP25-like_N_SNARE"/>
</dbReference>
<dbReference type="GO" id="GO:0006906">
    <property type="term" value="P:vesicle fusion"/>
    <property type="evidence" value="ECO:0007669"/>
    <property type="project" value="TreeGrafter"/>
</dbReference>
<dbReference type="InterPro" id="IPR000727">
    <property type="entry name" value="T_SNARE_dom"/>
</dbReference>
<reference evidence="11" key="2">
    <citation type="submission" date="2009-11" db="EMBL/GenBank/DDBJ databases">
        <title>The Genome Sequence of Allomyces macrogynus strain ATCC 38327.</title>
        <authorList>
            <consortium name="The Broad Institute Genome Sequencing Platform"/>
            <person name="Russ C."/>
            <person name="Cuomo C."/>
            <person name="Shea T."/>
            <person name="Young S.K."/>
            <person name="Zeng Q."/>
            <person name="Koehrsen M."/>
            <person name="Haas B."/>
            <person name="Borodovsky M."/>
            <person name="Guigo R."/>
            <person name="Alvarado L."/>
            <person name="Berlin A."/>
            <person name="Borenstein D."/>
            <person name="Chen Z."/>
            <person name="Engels R."/>
            <person name="Freedman E."/>
            <person name="Gellesch M."/>
            <person name="Goldberg J."/>
            <person name="Griggs A."/>
            <person name="Gujja S."/>
            <person name="Heiman D."/>
            <person name="Hepburn T."/>
            <person name="Howarth C."/>
            <person name="Jen D."/>
            <person name="Larson L."/>
            <person name="Lewis B."/>
            <person name="Mehta T."/>
            <person name="Park D."/>
            <person name="Pearson M."/>
            <person name="Roberts A."/>
            <person name="Saif S."/>
            <person name="Shenoy N."/>
            <person name="Sisk P."/>
            <person name="Stolte C."/>
            <person name="Sykes S."/>
            <person name="Walk T."/>
            <person name="White J."/>
            <person name="Yandava C."/>
            <person name="Burger G."/>
            <person name="Gray M.W."/>
            <person name="Holland P.W.H."/>
            <person name="King N."/>
            <person name="Lang F.B.F."/>
            <person name="Roger A.J."/>
            <person name="Ruiz-Trillo I."/>
            <person name="Lander E."/>
            <person name="Nusbaum C."/>
        </authorList>
    </citation>
    <scope>NUCLEOTIDE SEQUENCE [LARGE SCALE GENOMIC DNA]</scope>
    <source>
        <strain evidence="11">ATCC 38327</strain>
    </source>
</reference>
<name>A0A0L0S9H9_ALLM3</name>
<sequence>MNMPPLGGLDKCEYLKNRLNRGRQLVKSINVEMRELPTDKRAPWVEKVKVYENKLAKLQQDINWAITSAERGNGTGPAAKEINDMTAKDMTATALAIQGQSMQSTTRAKAAIAATIQLGTETVDVLKQQTEQIDGIDKKVDQVESNLKRADKQLRAFLRKMATDRIIMIFIFLIVLGIIGAILVSIFDPKGKLGASLQSQMSKLGVLNITVTRSAGGPPLARAAQVQGIDLTQLPETQ</sequence>
<dbReference type="GO" id="GO:0005789">
    <property type="term" value="C:endoplasmic reticulum membrane"/>
    <property type="evidence" value="ECO:0007669"/>
    <property type="project" value="TreeGrafter"/>
</dbReference>
<dbReference type="STRING" id="578462.A0A0L0S9H9"/>
<comment type="subcellular location">
    <subcellularLocation>
        <location evidence="1">Membrane</location>
        <topology evidence="1">Single-pass type IV membrane protein</topology>
    </subcellularLocation>
</comment>
<dbReference type="Pfam" id="PF05739">
    <property type="entry name" value="SNARE"/>
    <property type="match status" value="1"/>
</dbReference>
<dbReference type="OrthoDB" id="19261at2759"/>
<accession>A0A0L0S9H9</accession>
<evidence type="ECO:0000313" key="11">
    <source>
        <dbReference type="Proteomes" id="UP000054350"/>
    </source>
</evidence>
<keyword evidence="5 8" id="KW-1133">Transmembrane helix</keyword>
<evidence type="ECO:0000256" key="8">
    <source>
        <dbReference type="SAM" id="Phobius"/>
    </source>
</evidence>
<keyword evidence="7" id="KW-0175">Coiled coil</keyword>
<gene>
    <name evidence="10" type="ORF">AMAG_03569</name>
</gene>
<organism evidence="10 11">
    <name type="scientific">Allomyces macrogynus (strain ATCC 38327)</name>
    <name type="common">Allomyces javanicus var. macrogynus</name>
    <dbReference type="NCBI Taxonomy" id="578462"/>
    <lineage>
        <taxon>Eukaryota</taxon>
        <taxon>Fungi</taxon>
        <taxon>Fungi incertae sedis</taxon>
        <taxon>Blastocladiomycota</taxon>
        <taxon>Blastocladiomycetes</taxon>
        <taxon>Blastocladiales</taxon>
        <taxon>Blastocladiaceae</taxon>
        <taxon>Allomyces</taxon>
    </lineage>
</organism>
<dbReference type="GO" id="GO:0031902">
    <property type="term" value="C:late endosome membrane"/>
    <property type="evidence" value="ECO:0007669"/>
    <property type="project" value="TreeGrafter"/>
</dbReference>
<evidence type="ECO:0000256" key="1">
    <source>
        <dbReference type="ARBA" id="ARBA00004211"/>
    </source>
</evidence>
<dbReference type="GO" id="GO:0000149">
    <property type="term" value="F:SNARE binding"/>
    <property type="evidence" value="ECO:0007669"/>
    <property type="project" value="TreeGrafter"/>
</dbReference>
<dbReference type="eggNOG" id="ENOG502QQ25">
    <property type="taxonomic scope" value="Eukaryota"/>
</dbReference>
<dbReference type="GO" id="GO:0031201">
    <property type="term" value="C:SNARE complex"/>
    <property type="evidence" value="ECO:0007669"/>
    <property type="project" value="InterPro"/>
</dbReference>
<reference evidence="10 11" key="1">
    <citation type="submission" date="2009-11" db="EMBL/GenBank/DDBJ databases">
        <title>Annotation of Allomyces macrogynus ATCC 38327.</title>
        <authorList>
            <consortium name="The Broad Institute Genome Sequencing Platform"/>
            <person name="Russ C."/>
            <person name="Cuomo C."/>
            <person name="Burger G."/>
            <person name="Gray M.W."/>
            <person name="Holland P.W.H."/>
            <person name="King N."/>
            <person name="Lang F.B.F."/>
            <person name="Roger A.J."/>
            <person name="Ruiz-Trillo I."/>
            <person name="Young S.K."/>
            <person name="Zeng Q."/>
            <person name="Gargeya S."/>
            <person name="Fitzgerald M."/>
            <person name="Haas B."/>
            <person name="Abouelleil A."/>
            <person name="Alvarado L."/>
            <person name="Arachchi H.M."/>
            <person name="Berlin A."/>
            <person name="Chapman S.B."/>
            <person name="Gearin G."/>
            <person name="Goldberg J."/>
            <person name="Griggs A."/>
            <person name="Gujja S."/>
            <person name="Hansen M."/>
            <person name="Heiman D."/>
            <person name="Howarth C."/>
            <person name="Larimer J."/>
            <person name="Lui A."/>
            <person name="MacDonald P.J.P."/>
            <person name="McCowen C."/>
            <person name="Montmayeur A."/>
            <person name="Murphy C."/>
            <person name="Neiman D."/>
            <person name="Pearson M."/>
            <person name="Priest M."/>
            <person name="Roberts A."/>
            <person name="Saif S."/>
            <person name="Shea T."/>
            <person name="Sisk P."/>
            <person name="Stolte C."/>
            <person name="Sykes S."/>
            <person name="Wortman J."/>
            <person name="Nusbaum C."/>
            <person name="Birren B."/>
        </authorList>
    </citation>
    <scope>NUCLEOTIDE SEQUENCE [LARGE SCALE GENOMIC DNA]</scope>
    <source>
        <strain evidence="10 11">ATCC 38327</strain>
    </source>
</reference>
<dbReference type="Proteomes" id="UP000054350">
    <property type="component" value="Unassembled WGS sequence"/>
</dbReference>
<evidence type="ECO:0000256" key="2">
    <source>
        <dbReference type="ARBA" id="ARBA00022448"/>
    </source>
</evidence>
<evidence type="ECO:0000256" key="3">
    <source>
        <dbReference type="ARBA" id="ARBA00022692"/>
    </source>
</evidence>
<keyword evidence="2" id="KW-0813">Transport</keyword>
<proteinExistence type="predicted"/>
<evidence type="ECO:0000259" key="9">
    <source>
        <dbReference type="PROSITE" id="PS50192"/>
    </source>
</evidence>
<dbReference type="GO" id="GO:0012507">
    <property type="term" value="C:ER to Golgi transport vesicle membrane"/>
    <property type="evidence" value="ECO:0007669"/>
    <property type="project" value="TreeGrafter"/>
</dbReference>
<dbReference type="CDD" id="cd15861">
    <property type="entry name" value="SNARE_SNAP25N_23N_29N_SEC9N"/>
    <property type="match status" value="1"/>
</dbReference>
<keyword evidence="3 8" id="KW-0812">Transmembrane</keyword>
<evidence type="ECO:0000256" key="7">
    <source>
        <dbReference type="SAM" id="Coils"/>
    </source>
</evidence>
<dbReference type="PANTHER" id="PTHR21230:SF79">
    <property type="entry name" value="T-SNARE COILED-COIL HOMOLOGY DOMAIN-CONTAINING PROTEIN"/>
    <property type="match status" value="1"/>
</dbReference>
<keyword evidence="4" id="KW-0653">Protein transport</keyword>
<feature type="coiled-coil region" evidence="7">
    <location>
        <begin position="126"/>
        <end position="160"/>
    </location>
</feature>
<evidence type="ECO:0000256" key="4">
    <source>
        <dbReference type="ARBA" id="ARBA00022927"/>
    </source>
</evidence>
<feature type="domain" description="T-SNARE coiled-coil homology" evidence="9">
    <location>
        <begin position="95"/>
        <end position="157"/>
    </location>
</feature>
<dbReference type="GO" id="GO:0015031">
    <property type="term" value="P:protein transport"/>
    <property type="evidence" value="ECO:0007669"/>
    <property type="project" value="UniProtKB-KW"/>
</dbReference>
<dbReference type="VEuPathDB" id="FungiDB:AMAG_03569"/>
<feature type="transmembrane region" description="Helical" evidence="8">
    <location>
        <begin position="166"/>
        <end position="187"/>
    </location>
</feature>
<evidence type="ECO:0000256" key="6">
    <source>
        <dbReference type="ARBA" id="ARBA00023136"/>
    </source>
</evidence>
<dbReference type="PROSITE" id="PS50192">
    <property type="entry name" value="T_SNARE"/>
    <property type="match status" value="1"/>
</dbReference>
<dbReference type="AlphaFoldDB" id="A0A0L0S9H9"/>
<dbReference type="SMART" id="SM00397">
    <property type="entry name" value="t_SNARE"/>
    <property type="match status" value="1"/>
</dbReference>
<dbReference type="GO" id="GO:0005484">
    <property type="term" value="F:SNAP receptor activity"/>
    <property type="evidence" value="ECO:0007669"/>
    <property type="project" value="InterPro"/>
</dbReference>
<dbReference type="GO" id="GO:0005794">
    <property type="term" value="C:Golgi apparatus"/>
    <property type="evidence" value="ECO:0007669"/>
    <property type="project" value="TreeGrafter"/>
</dbReference>
<protein>
    <recommendedName>
        <fullName evidence="9">t-SNARE coiled-coil homology domain-containing protein</fullName>
    </recommendedName>
</protein>
<dbReference type="Gene3D" id="1.20.5.110">
    <property type="match status" value="1"/>
</dbReference>